<reference evidence="4" key="3">
    <citation type="journal article" date="2020" name="Curr. Biol.">
        <title>Chromatin organization in early land plants reveals an ancestral association between H3K27me3, transposons, and constitutive heterochromatin.</title>
        <authorList>
            <person name="Montgomery S.A."/>
            <person name="Tanizawa Y."/>
            <person name="Galik B."/>
            <person name="Wang N."/>
            <person name="Ito T."/>
            <person name="Mochizuki T."/>
            <person name="Akimcheva S."/>
            <person name="Bowman J.L."/>
            <person name="Cognat V."/>
            <person name="Marechal-Drouard L."/>
            <person name="Ekker H."/>
            <person name="Hong S.F."/>
            <person name="Kohchi T."/>
            <person name="Lin S.S."/>
            <person name="Liu L.D."/>
            <person name="Nakamura Y."/>
            <person name="Valeeva L.R."/>
            <person name="Shakirov E.V."/>
            <person name="Shippen D.E."/>
            <person name="Wei W.L."/>
            <person name="Yagura M."/>
            <person name="Yamaoka S."/>
            <person name="Yamato K.T."/>
            <person name="Liu C."/>
            <person name="Berger F."/>
        </authorList>
    </citation>
    <scope>NUCLEOTIDE SEQUENCE [LARGE SCALE GENOMIC DNA]</scope>
    <source>
        <strain evidence="4">Tak-1</strain>
    </source>
</reference>
<organism evidence="2 3">
    <name type="scientific">Marchantia polymorpha subsp. ruderalis</name>
    <dbReference type="NCBI Taxonomy" id="1480154"/>
    <lineage>
        <taxon>Eukaryota</taxon>
        <taxon>Viridiplantae</taxon>
        <taxon>Streptophyta</taxon>
        <taxon>Embryophyta</taxon>
        <taxon>Marchantiophyta</taxon>
        <taxon>Marchantiopsida</taxon>
        <taxon>Marchantiidae</taxon>
        <taxon>Marchantiales</taxon>
        <taxon>Marchantiaceae</taxon>
        <taxon>Marchantia</taxon>
    </lineage>
</organism>
<dbReference type="EMBL" id="LVLJ01002146">
    <property type="protein sequence ID" value="OAE26607.1"/>
    <property type="molecule type" value="Genomic_DNA"/>
</dbReference>
<reference evidence="1" key="2">
    <citation type="journal article" date="2019" name="Curr. Biol.">
        <title>Chromatin organization in early land plants reveals an ancestral association between H3K27me3, transposons, and constitutive heterochromatin.</title>
        <authorList>
            <person name="Montgomery S.A."/>
            <person name="Tanizawa Y."/>
            <person name="Galik B."/>
            <person name="Wang N."/>
            <person name="Ito T."/>
            <person name="Mochizuki T."/>
            <person name="Akimcheva S."/>
            <person name="Bowman J."/>
            <person name="Cognat V."/>
            <person name="Drouard L."/>
            <person name="Ekker H."/>
            <person name="Houng S."/>
            <person name="Kohchi T."/>
            <person name="Lin S."/>
            <person name="Liu L.D."/>
            <person name="Nakamura Y."/>
            <person name="Valeeva L.R."/>
            <person name="Shakirov E.V."/>
            <person name="Shippen D.E."/>
            <person name="Wei W."/>
            <person name="Yagura M."/>
            <person name="Yamaoka S."/>
            <person name="Yamato K.T."/>
            <person name="Liu C."/>
            <person name="Berger F."/>
        </authorList>
    </citation>
    <scope>NUCLEOTIDE SEQUENCE [LARGE SCALE GENOMIC DNA]</scope>
    <source>
        <strain evidence="1">Tak-1</strain>
    </source>
</reference>
<protein>
    <submittedName>
        <fullName evidence="2">Uncharacterized protein</fullName>
    </submittedName>
</protein>
<dbReference type="PANTHER" id="PTHR33972">
    <property type="entry name" value="EXPRESSED PROTEIN"/>
    <property type="match status" value="1"/>
</dbReference>
<dbReference type="Proteomes" id="UP000077202">
    <property type="component" value="Unassembled WGS sequence"/>
</dbReference>
<dbReference type="Proteomes" id="UP001162541">
    <property type="component" value="Chromosome 6"/>
</dbReference>
<sequence>MAARSRGLVFFGQRLLISSRGGSSSVVASCSASDLGCKRYCSGPSWEDSADGEMDMSPSRRLEQALQEIRIQKAAPDWLPLFPGGSFWIHPDQIAKEPSKPSGPLLEPASEREIFAMVAPMGWPSSSSVDDGRTPVVEVVDASASSYGSTNEEELLAVLVPSGWPELSSAAEALCPEPEGGY</sequence>
<evidence type="ECO:0000313" key="3">
    <source>
        <dbReference type="Proteomes" id="UP000077202"/>
    </source>
</evidence>
<accession>A0A176W0L8</accession>
<dbReference type="PANTHER" id="PTHR33972:SF2">
    <property type="entry name" value="OS04G0606700 PROTEIN"/>
    <property type="match status" value="1"/>
</dbReference>
<keyword evidence="3" id="KW-1185">Reference proteome</keyword>
<name>A0A176W0L8_MARPO</name>
<dbReference type="AlphaFoldDB" id="A0A176W0L8"/>
<reference evidence="2 3" key="1">
    <citation type="submission" date="2016-03" db="EMBL/GenBank/DDBJ databases">
        <title>Mechanisms controlling the formation of the plant cell surface in tip-growing cells are functionally conserved among land plants.</title>
        <authorList>
            <person name="Honkanen S."/>
            <person name="Jones V.A."/>
            <person name="Morieri G."/>
            <person name="Champion C."/>
            <person name="Hetherington A.J."/>
            <person name="Kelly S."/>
            <person name="Saint-Marcoux D."/>
            <person name="Proust H."/>
            <person name="Prescott H."/>
            <person name="Dolan L."/>
        </authorList>
    </citation>
    <scope>NUCLEOTIDE SEQUENCE [LARGE SCALE GENOMIC DNA]</scope>
    <source>
        <strain evidence="3">cv. Tak-1 and cv. Tak-2</strain>
        <tissue evidence="2">Whole gametophyte</tissue>
    </source>
</reference>
<evidence type="ECO:0000313" key="4">
    <source>
        <dbReference type="Proteomes" id="UP001162541"/>
    </source>
</evidence>
<dbReference type="EMBL" id="AP019871">
    <property type="protein sequence ID" value="BBN13978.1"/>
    <property type="molecule type" value="Genomic_DNA"/>
</dbReference>
<evidence type="ECO:0000313" key="1">
    <source>
        <dbReference type="EMBL" id="BBN13978.1"/>
    </source>
</evidence>
<proteinExistence type="predicted"/>
<evidence type="ECO:0000313" key="2">
    <source>
        <dbReference type="EMBL" id="OAE26607.1"/>
    </source>
</evidence>
<gene>
    <name evidence="2" type="ORF">AXG93_4542s1280</name>
    <name evidence="1" type="ORF">Mp_6g07900</name>
</gene>